<dbReference type="AlphaFoldDB" id="A0A6A6TEX2"/>
<dbReference type="Proteomes" id="UP000799324">
    <property type="component" value="Unassembled WGS sequence"/>
</dbReference>
<accession>A0A6A6TEX2</accession>
<organism evidence="1 2">
    <name type="scientific">Lophiostoma macrostomum CBS 122681</name>
    <dbReference type="NCBI Taxonomy" id="1314788"/>
    <lineage>
        <taxon>Eukaryota</taxon>
        <taxon>Fungi</taxon>
        <taxon>Dikarya</taxon>
        <taxon>Ascomycota</taxon>
        <taxon>Pezizomycotina</taxon>
        <taxon>Dothideomycetes</taxon>
        <taxon>Pleosporomycetidae</taxon>
        <taxon>Pleosporales</taxon>
        <taxon>Lophiostomataceae</taxon>
        <taxon>Lophiostoma</taxon>
    </lineage>
</organism>
<protein>
    <submittedName>
        <fullName evidence="1">Uncharacterized protein</fullName>
    </submittedName>
</protein>
<evidence type="ECO:0000313" key="1">
    <source>
        <dbReference type="EMBL" id="KAF2657871.1"/>
    </source>
</evidence>
<reference evidence="1" key="1">
    <citation type="journal article" date="2020" name="Stud. Mycol.">
        <title>101 Dothideomycetes genomes: a test case for predicting lifestyles and emergence of pathogens.</title>
        <authorList>
            <person name="Haridas S."/>
            <person name="Albert R."/>
            <person name="Binder M."/>
            <person name="Bloem J."/>
            <person name="Labutti K."/>
            <person name="Salamov A."/>
            <person name="Andreopoulos B."/>
            <person name="Baker S."/>
            <person name="Barry K."/>
            <person name="Bills G."/>
            <person name="Bluhm B."/>
            <person name="Cannon C."/>
            <person name="Castanera R."/>
            <person name="Culley D."/>
            <person name="Daum C."/>
            <person name="Ezra D."/>
            <person name="Gonzalez J."/>
            <person name="Henrissat B."/>
            <person name="Kuo A."/>
            <person name="Liang C."/>
            <person name="Lipzen A."/>
            <person name="Lutzoni F."/>
            <person name="Magnuson J."/>
            <person name="Mondo S."/>
            <person name="Nolan M."/>
            <person name="Ohm R."/>
            <person name="Pangilinan J."/>
            <person name="Park H.-J."/>
            <person name="Ramirez L."/>
            <person name="Alfaro M."/>
            <person name="Sun H."/>
            <person name="Tritt A."/>
            <person name="Yoshinaga Y."/>
            <person name="Zwiers L.-H."/>
            <person name="Turgeon B."/>
            <person name="Goodwin S."/>
            <person name="Spatafora J."/>
            <person name="Crous P."/>
            <person name="Grigoriev I."/>
        </authorList>
    </citation>
    <scope>NUCLEOTIDE SEQUENCE</scope>
    <source>
        <strain evidence="1">CBS 122681</strain>
    </source>
</reference>
<proteinExistence type="predicted"/>
<dbReference type="PANTHER" id="PTHR38790:SF9">
    <property type="entry name" value="F-BOX DOMAIN-CONTAINING PROTEIN"/>
    <property type="match status" value="1"/>
</dbReference>
<evidence type="ECO:0000313" key="2">
    <source>
        <dbReference type="Proteomes" id="UP000799324"/>
    </source>
</evidence>
<gene>
    <name evidence="1" type="ORF">K491DRAFT_756472</name>
</gene>
<dbReference type="OrthoDB" id="5335493at2759"/>
<dbReference type="PANTHER" id="PTHR38790">
    <property type="entry name" value="2EXR DOMAIN-CONTAINING PROTEIN-RELATED"/>
    <property type="match status" value="1"/>
</dbReference>
<keyword evidence="2" id="KW-1185">Reference proteome</keyword>
<dbReference type="EMBL" id="MU004320">
    <property type="protein sequence ID" value="KAF2657871.1"/>
    <property type="molecule type" value="Genomic_DNA"/>
</dbReference>
<name>A0A6A6TEX2_9PLEO</name>
<sequence length="568" mass="65796">MPELRNRIKIVMCSDDISRKFVLMLHPPTRDKLSAWKGMYKYNLDDCPTLPVRQKDPVIALVIRTIRELAEQDICVAAAGIRVWPLTKGPSLWPPTLQNSLCPVKLYAFGVLYDEVPMTVPVSLLDRGAPLTADNVHVRIMGERQPLIQWLLQVPDSSMLLGSKRAAMISQRLWWSRNRKVFPLMELPAEVRAVLYRHILGSYIYPSLQSDADEQDVIVALGKRHASYYGDNILDRHSSHASYFNLNAVRIYDAQPPNLTLLRLNHQVREEALKAGWEGNTKYFVTASAFEHVIRNPYPPPYNWLTDLELSFSILQYFKMFGVGIAPDMHIDPSSSIGPLLQGITGLKTLRLRFPNPYKAVNGENPWGEFFWKTSWEVWFSTYQKQRDKERGPCHRTMVDYILSFAFPFIKHIPNVHLIGCIKTSQKKRWSHILATEYYQRKETYRTHGYDYEASLKEILSDNLSPYPVTLPPACSCPWPCSKDAITKMSLVWSLNMLFDYDDEYDISDMLEVWRELPESHPYLYKMFKVPNGEVDQVLADALLANNVEEDTFKPEYRPFLARKKERR</sequence>